<sequence length="195" mass="21895">MDTTEDPPFVPDLAYLWAPFIILHVLAEVGSILLLLTYFFSKNVHRPPTLVNFWITWLIYSVSYSLLLYDKQQYSHPDTLCRVQAAMVDGSSSMVVTAGLVAVVQPPHVIYKSTSTARLKSRIRLVLCLFVPYMVFLAFSVGTALVGRKNFLLTNPMNGLYCSLDVDGFSRYAIPAYCIVVMTCLLGFEGEHQNI</sequence>
<keyword evidence="1" id="KW-1133">Transmembrane helix</keyword>
<evidence type="ECO:0000256" key="1">
    <source>
        <dbReference type="SAM" id="Phobius"/>
    </source>
</evidence>
<feature type="transmembrane region" description="Helical" evidence="1">
    <location>
        <begin position="84"/>
        <end position="104"/>
    </location>
</feature>
<reference evidence="2" key="1">
    <citation type="submission" date="2022-08" db="EMBL/GenBank/DDBJ databases">
        <title>A Global Phylogenomic Analysis of the Shiitake Genus Lentinula.</title>
        <authorList>
            <consortium name="DOE Joint Genome Institute"/>
            <person name="Sierra-Patev S."/>
            <person name="Min B."/>
            <person name="Naranjo-Ortiz M."/>
            <person name="Looney B."/>
            <person name="Konkel Z."/>
            <person name="Slot J.C."/>
            <person name="Sakamoto Y."/>
            <person name="Steenwyk J.L."/>
            <person name="Rokas A."/>
            <person name="Carro J."/>
            <person name="Camarero S."/>
            <person name="Ferreira P."/>
            <person name="Molpeceres G."/>
            <person name="Ruiz-Duenas F.J."/>
            <person name="Serrano A."/>
            <person name="Henrissat B."/>
            <person name="Drula E."/>
            <person name="Hughes K.W."/>
            <person name="Mata J.L."/>
            <person name="Ishikawa N.K."/>
            <person name="Vargas-Isla R."/>
            <person name="Ushijima S."/>
            <person name="Smith C.A."/>
            <person name="Ahrendt S."/>
            <person name="Andreopoulos W."/>
            <person name="He G."/>
            <person name="Labutti K."/>
            <person name="Lipzen A."/>
            <person name="Ng V."/>
            <person name="Riley R."/>
            <person name="Sandor L."/>
            <person name="Barry K."/>
            <person name="Martinez A.T."/>
            <person name="Xiao Y."/>
            <person name="Gibbons J.G."/>
            <person name="Terashima K."/>
            <person name="Grigoriev I.V."/>
            <person name="Hibbett D.S."/>
        </authorList>
    </citation>
    <scope>NUCLEOTIDE SEQUENCE</scope>
    <source>
        <strain evidence="2">JLM2183</strain>
    </source>
</reference>
<gene>
    <name evidence="2" type="ORF">J3R30DRAFT_1413640</name>
</gene>
<proteinExistence type="predicted"/>
<dbReference type="EMBL" id="JAOTPV010000003">
    <property type="protein sequence ID" value="KAJ4485834.1"/>
    <property type="molecule type" value="Genomic_DNA"/>
</dbReference>
<dbReference type="OrthoDB" id="3046318at2759"/>
<protein>
    <submittedName>
        <fullName evidence="2">Uncharacterized protein</fullName>
    </submittedName>
</protein>
<feature type="transmembrane region" description="Helical" evidence="1">
    <location>
        <begin position="169"/>
        <end position="188"/>
    </location>
</feature>
<evidence type="ECO:0000313" key="2">
    <source>
        <dbReference type="EMBL" id="KAJ4485834.1"/>
    </source>
</evidence>
<dbReference type="Proteomes" id="UP001150266">
    <property type="component" value="Unassembled WGS sequence"/>
</dbReference>
<keyword evidence="1" id="KW-0472">Membrane</keyword>
<comment type="caution">
    <text evidence="2">The sequence shown here is derived from an EMBL/GenBank/DDBJ whole genome shotgun (WGS) entry which is preliminary data.</text>
</comment>
<feature type="transmembrane region" description="Helical" evidence="1">
    <location>
        <begin position="51"/>
        <end position="69"/>
    </location>
</feature>
<keyword evidence="1" id="KW-0812">Transmembrane</keyword>
<name>A0A9W9AME3_9AGAR</name>
<feature type="transmembrane region" description="Helical" evidence="1">
    <location>
        <begin position="15"/>
        <end position="39"/>
    </location>
</feature>
<keyword evidence="3" id="KW-1185">Reference proteome</keyword>
<organism evidence="2 3">
    <name type="scientific">Lentinula aciculospora</name>
    <dbReference type="NCBI Taxonomy" id="153920"/>
    <lineage>
        <taxon>Eukaryota</taxon>
        <taxon>Fungi</taxon>
        <taxon>Dikarya</taxon>
        <taxon>Basidiomycota</taxon>
        <taxon>Agaricomycotina</taxon>
        <taxon>Agaricomycetes</taxon>
        <taxon>Agaricomycetidae</taxon>
        <taxon>Agaricales</taxon>
        <taxon>Marasmiineae</taxon>
        <taxon>Omphalotaceae</taxon>
        <taxon>Lentinula</taxon>
    </lineage>
</organism>
<dbReference type="AlphaFoldDB" id="A0A9W9AME3"/>
<accession>A0A9W9AME3</accession>
<evidence type="ECO:0000313" key="3">
    <source>
        <dbReference type="Proteomes" id="UP001150266"/>
    </source>
</evidence>
<feature type="transmembrane region" description="Helical" evidence="1">
    <location>
        <begin position="125"/>
        <end position="147"/>
    </location>
</feature>